<evidence type="ECO:0000256" key="1">
    <source>
        <dbReference type="ARBA" id="ARBA00012528"/>
    </source>
</evidence>
<feature type="transmembrane region" description="Helical" evidence="3">
    <location>
        <begin position="188"/>
        <end position="203"/>
    </location>
</feature>
<dbReference type="PROSITE" id="PS50887">
    <property type="entry name" value="GGDEF"/>
    <property type="match status" value="1"/>
</dbReference>
<reference evidence="5 6" key="1">
    <citation type="submission" date="2019-12" db="EMBL/GenBank/DDBJ databases">
        <title>Genome sequencing and assembly of endphytes of Porphyra tenera.</title>
        <authorList>
            <person name="Park J.M."/>
            <person name="Shin R."/>
            <person name="Jo S.H."/>
        </authorList>
    </citation>
    <scope>NUCLEOTIDE SEQUENCE [LARGE SCALE GENOMIC DNA]</scope>
    <source>
        <strain evidence="5 6">GPM4</strain>
    </source>
</reference>
<keyword evidence="5" id="KW-0808">Transferase</keyword>
<evidence type="ECO:0000256" key="3">
    <source>
        <dbReference type="SAM" id="Phobius"/>
    </source>
</evidence>
<feature type="transmembrane region" description="Helical" evidence="3">
    <location>
        <begin position="279"/>
        <end position="301"/>
    </location>
</feature>
<dbReference type="InterPro" id="IPR029787">
    <property type="entry name" value="Nucleotide_cyclase"/>
</dbReference>
<protein>
    <recommendedName>
        <fullName evidence="1">diguanylate cyclase</fullName>
        <ecNumber evidence="1">2.7.7.65</ecNumber>
    </recommendedName>
</protein>
<dbReference type="SUPFAM" id="SSF55073">
    <property type="entry name" value="Nucleotide cyclase"/>
    <property type="match status" value="1"/>
</dbReference>
<dbReference type="NCBIfam" id="TIGR00254">
    <property type="entry name" value="GGDEF"/>
    <property type="match status" value="1"/>
</dbReference>
<accession>A0A857JFD1</accession>
<gene>
    <name evidence="5" type="ORF">FX988_00950</name>
</gene>
<feature type="domain" description="GGDEF" evidence="4">
    <location>
        <begin position="406"/>
        <end position="534"/>
    </location>
</feature>
<keyword evidence="6" id="KW-1185">Reference proteome</keyword>
<dbReference type="OrthoDB" id="5289013at2"/>
<keyword evidence="3" id="KW-1133">Transmembrane helix</keyword>
<dbReference type="EC" id="2.7.7.65" evidence="1"/>
<proteinExistence type="predicted"/>
<dbReference type="PANTHER" id="PTHR45138:SF9">
    <property type="entry name" value="DIGUANYLATE CYCLASE DGCM-RELATED"/>
    <property type="match status" value="1"/>
</dbReference>
<dbReference type="EMBL" id="CP047656">
    <property type="protein sequence ID" value="QHJ10729.1"/>
    <property type="molecule type" value="Genomic_DNA"/>
</dbReference>
<name>A0A857JFD1_9ALTE</name>
<evidence type="ECO:0000256" key="2">
    <source>
        <dbReference type="ARBA" id="ARBA00034247"/>
    </source>
</evidence>
<keyword evidence="3" id="KW-0812">Transmembrane</keyword>
<dbReference type="CDD" id="cd01949">
    <property type="entry name" value="GGDEF"/>
    <property type="match status" value="1"/>
</dbReference>
<dbReference type="Pfam" id="PF00990">
    <property type="entry name" value="GGDEF"/>
    <property type="match status" value="1"/>
</dbReference>
<sequence length="534" mass="60233">MTYFHVLRKLSVMALNIGAHFRLLSLLLIGFGLFSHSVSAQPLDRCQLLSDNNKTKVSDLTLAAALSLPVTQFDNLFSFQCSLEQPRVLMTKDGFIRHSVLLINGVEQSALAANQLAYALPQGNFKLAFQIDAEKDFTASLRLQSWRDYALVGQQHNLLLGLFFGLCITLVFYLFFMGRSLNDERFHYYCYYVLCAGVFFLLQEGNLDLFLNGSSFNNRSVNLLFAGLTVFSGTIFVVALLDLQRRWPRFTRFTVVYPAAFVLAISIALQFIARGQLFSWLSSVMSIITMLLMLCTFALIGYASYLRVHTARLVLLASCIVCCAMVFRLWFGDLSPFIERYGLIYSFAIESFLLAIATSERIKRINNDKIFAQAQAMTDSLCEVLNRRGWENAAQKMLSEHQANGGVLCLLYIDLDNFKQINDSFGHKAGDEVLQIIAKIIRKQMRDQDAVGRLGGDEFVGLARFEDESLPMALKARMTQRLHNIKISTDSVQIKVNASVGCVTFAHSDISVSDMLHKADHAMYIRKRENQSTI</sequence>
<feature type="transmembrane region" description="Helical" evidence="3">
    <location>
        <begin position="223"/>
        <end position="243"/>
    </location>
</feature>
<keyword evidence="5" id="KW-0548">Nucleotidyltransferase</keyword>
<feature type="transmembrane region" description="Helical" evidence="3">
    <location>
        <begin position="313"/>
        <end position="331"/>
    </location>
</feature>
<comment type="catalytic activity">
    <reaction evidence="2">
        <text>2 GTP = 3',3'-c-di-GMP + 2 diphosphate</text>
        <dbReference type="Rhea" id="RHEA:24898"/>
        <dbReference type="ChEBI" id="CHEBI:33019"/>
        <dbReference type="ChEBI" id="CHEBI:37565"/>
        <dbReference type="ChEBI" id="CHEBI:58805"/>
        <dbReference type="EC" id="2.7.7.65"/>
    </reaction>
</comment>
<feature type="transmembrane region" description="Helical" evidence="3">
    <location>
        <begin position="158"/>
        <end position="176"/>
    </location>
</feature>
<organism evidence="5 6">
    <name type="scientific">Paraglaciecola mesophila</name>
    <dbReference type="NCBI Taxonomy" id="197222"/>
    <lineage>
        <taxon>Bacteria</taxon>
        <taxon>Pseudomonadati</taxon>
        <taxon>Pseudomonadota</taxon>
        <taxon>Gammaproteobacteria</taxon>
        <taxon>Alteromonadales</taxon>
        <taxon>Alteromonadaceae</taxon>
        <taxon>Paraglaciecola</taxon>
    </lineage>
</organism>
<dbReference type="Pfam" id="PF07695">
    <property type="entry name" value="7TMR-DISM_7TM"/>
    <property type="match status" value="1"/>
</dbReference>
<feature type="transmembrane region" description="Helical" evidence="3">
    <location>
        <begin position="343"/>
        <end position="359"/>
    </location>
</feature>
<dbReference type="AlphaFoldDB" id="A0A857JFD1"/>
<evidence type="ECO:0000313" key="5">
    <source>
        <dbReference type="EMBL" id="QHJ10729.1"/>
    </source>
</evidence>
<evidence type="ECO:0000259" key="4">
    <source>
        <dbReference type="PROSITE" id="PS50887"/>
    </source>
</evidence>
<dbReference type="Gene3D" id="3.30.70.270">
    <property type="match status" value="1"/>
</dbReference>
<dbReference type="GO" id="GO:0052621">
    <property type="term" value="F:diguanylate cyclase activity"/>
    <property type="evidence" value="ECO:0007669"/>
    <property type="project" value="UniProtKB-EC"/>
</dbReference>
<dbReference type="PANTHER" id="PTHR45138">
    <property type="entry name" value="REGULATORY COMPONENTS OF SENSORY TRANSDUCTION SYSTEM"/>
    <property type="match status" value="1"/>
</dbReference>
<keyword evidence="3" id="KW-0472">Membrane</keyword>
<dbReference type="KEGG" id="pmes:FX988_00950"/>
<dbReference type="InterPro" id="IPR050469">
    <property type="entry name" value="Diguanylate_Cyclase"/>
</dbReference>
<dbReference type="InterPro" id="IPR043128">
    <property type="entry name" value="Rev_trsase/Diguanyl_cyclase"/>
</dbReference>
<evidence type="ECO:0000313" key="6">
    <source>
        <dbReference type="Proteomes" id="UP000464524"/>
    </source>
</evidence>
<dbReference type="InterPro" id="IPR000160">
    <property type="entry name" value="GGDEF_dom"/>
</dbReference>
<dbReference type="Proteomes" id="UP000464524">
    <property type="component" value="Chromosome"/>
</dbReference>
<dbReference type="SMART" id="SM00267">
    <property type="entry name" value="GGDEF"/>
    <property type="match status" value="1"/>
</dbReference>
<dbReference type="InterPro" id="IPR011623">
    <property type="entry name" value="7TMR_DISM_rcpt_extracell_dom1"/>
</dbReference>
<feature type="transmembrane region" description="Helical" evidence="3">
    <location>
        <begin position="255"/>
        <end position="273"/>
    </location>
</feature>